<keyword evidence="9" id="KW-1185">Reference proteome</keyword>
<evidence type="ECO:0000256" key="4">
    <source>
        <dbReference type="ARBA" id="ARBA00022989"/>
    </source>
</evidence>
<dbReference type="RefSeq" id="XP_018383690.1">
    <property type="nucleotide sequence ID" value="XM_018530717.1"/>
</dbReference>
<proteinExistence type="inferred from homology"/>
<comment type="subcellular location">
    <subcellularLocation>
        <location evidence="1">Membrane</location>
    </subcellularLocation>
</comment>
<evidence type="ECO:0000313" key="8">
    <source>
        <dbReference type="EMBL" id="OAG18269.1"/>
    </source>
</evidence>
<dbReference type="GeneID" id="29116311"/>
<dbReference type="EMBL" id="KV441484">
    <property type="protein sequence ID" value="OAG18269.1"/>
    <property type="molecule type" value="Genomic_DNA"/>
</dbReference>
<keyword evidence="5" id="KW-0472">Membrane</keyword>
<dbReference type="Pfam" id="PF04884">
    <property type="entry name" value="UVB_sens_prot"/>
    <property type="match status" value="1"/>
</dbReference>
<evidence type="ECO:0000256" key="5">
    <source>
        <dbReference type="ARBA" id="ARBA00023136"/>
    </source>
</evidence>
<dbReference type="PANTHER" id="PTHR12770:SF31">
    <property type="entry name" value="RUS FAMILY MEMBER 1"/>
    <property type="match status" value="1"/>
</dbReference>
<feature type="region of interest" description="Disordered" evidence="6">
    <location>
        <begin position="14"/>
        <end position="35"/>
    </location>
</feature>
<evidence type="ECO:0000259" key="7">
    <source>
        <dbReference type="Pfam" id="PF04884"/>
    </source>
</evidence>
<evidence type="ECO:0000256" key="2">
    <source>
        <dbReference type="ARBA" id="ARBA00007558"/>
    </source>
</evidence>
<dbReference type="VEuPathDB" id="FungiDB:CC77DRAFT_221096"/>
<dbReference type="InterPro" id="IPR006968">
    <property type="entry name" value="RUS_fam"/>
</dbReference>
<protein>
    <recommendedName>
        <fullName evidence="7">Protein root UVB sensitive/RUS domain-containing protein</fullName>
    </recommendedName>
</protein>
<keyword evidence="4" id="KW-1133">Transmembrane helix</keyword>
<evidence type="ECO:0000256" key="3">
    <source>
        <dbReference type="ARBA" id="ARBA00022692"/>
    </source>
</evidence>
<name>A0A177DHG1_ALTAL</name>
<evidence type="ECO:0000256" key="6">
    <source>
        <dbReference type="SAM" id="MobiDB-lite"/>
    </source>
</evidence>
<sequence length="174" mass="19105">MCDRVVFGLRSTRSFARPSSPTSPPTSAHRSQATHPTSLLGAHTILRPLTRNSMALEIAERDEAGNLVLEYLAEAQGTRVDVIYPKEAKSYAQRLLGVFLPAGYPQSVTEDYIHYQIYDSLQAFSSSIAGLLASRAVLEVIVRVCCCAWSTSLHVLRSRYGNYALQASDTAEPL</sequence>
<feature type="compositionally biased region" description="Low complexity" evidence="6">
    <location>
        <begin position="14"/>
        <end position="31"/>
    </location>
</feature>
<dbReference type="Proteomes" id="UP000077248">
    <property type="component" value="Unassembled WGS sequence"/>
</dbReference>
<organism evidence="8 9">
    <name type="scientific">Alternaria alternata</name>
    <name type="common">Alternaria rot fungus</name>
    <name type="synonym">Torula alternata</name>
    <dbReference type="NCBI Taxonomy" id="5599"/>
    <lineage>
        <taxon>Eukaryota</taxon>
        <taxon>Fungi</taxon>
        <taxon>Dikarya</taxon>
        <taxon>Ascomycota</taxon>
        <taxon>Pezizomycotina</taxon>
        <taxon>Dothideomycetes</taxon>
        <taxon>Pleosporomycetidae</taxon>
        <taxon>Pleosporales</taxon>
        <taxon>Pleosporineae</taxon>
        <taxon>Pleosporaceae</taxon>
        <taxon>Alternaria</taxon>
        <taxon>Alternaria sect. Alternaria</taxon>
        <taxon>Alternaria alternata complex</taxon>
    </lineage>
</organism>
<keyword evidence="3" id="KW-0812">Transmembrane</keyword>
<dbReference type="GO" id="GO:0016020">
    <property type="term" value="C:membrane"/>
    <property type="evidence" value="ECO:0007669"/>
    <property type="project" value="UniProtKB-SubCell"/>
</dbReference>
<dbReference type="InterPro" id="IPR054549">
    <property type="entry name" value="UVB_sens_RUS_dom"/>
</dbReference>
<dbReference type="KEGG" id="aalt:CC77DRAFT_221096"/>
<feature type="domain" description="Protein root UVB sensitive/RUS" evidence="7">
    <location>
        <begin position="86"/>
        <end position="139"/>
    </location>
</feature>
<dbReference type="PANTHER" id="PTHR12770">
    <property type="entry name" value="RUS1 FAMILY PROTEIN C16ORF58"/>
    <property type="match status" value="1"/>
</dbReference>
<comment type="similarity">
    <text evidence="2">Belongs to the RUS1 family.</text>
</comment>
<dbReference type="AlphaFoldDB" id="A0A177DHG1"/>
<accession>A0A177DHG1</accession>
<gene>
    <name evidence="8" type="ORF">CC77DRAFT_221096</name>
</gene>
<evidence type="ECO:0000313" key="9">
    <source>
        <dbReference type="Proteomes" id="UP000077248"/>
    </source>
</evidence>
<evidence type="ECO:0000256" key="1">
    <source>
        <dbReference type="ARBA" id="ARBA00004370"/>
    </source>
</evidence>
<reference evidence="8 9" key="1">
    <citation type="submission" date="2016-05" db="EMBL/GenBank/DDBJ databases">
        <title>Comparative analysis of secretome profiles of manganese(II)-oxidizing ascomycete fungi.</title>
        <authorList>
            <consortium name="DOE Joint Genome Institute"/>
            <person name="Zeiner C.A."/>
            <person name="Purvine S.O."/>
            <person name="Zink E.M."/>
            <person name="Wu S."/>
            <person name="Pasa-Tolic L."/>
            <person name="Chaput D.L."/>
            <person name="Haridas S."/>
            <person name="Grigoriev I.V."/>
            <person name="Santelli C.M."/>
            <person name="Hansel C.M."/>
        </authorList>
    </citation>
    <scope>NUCLEOTIDE SEQUENCE [LARGE SCALE GENOMIC DNA]</scope>
    <source>
        <strain evidence="8 9">SRC1lrK2f</strain>
    </source>
</reference>